<protein>
    <submittedName>
        <fullName evidence="1">Uncharacterized protein</fullName>
    </submittedName>
</protein>
<reference evidence="1" key="1">
    <citation type="submission" date="2017-07" db="EMBL/GenBank/DDBJ databases">
        <authorList>
            <person name="Mikheyev A."/>
            <person name="Grau M."/>
        </authorList>
    </citation>
    <scope>NUCLEOTIDE SEQUENCE</scope>
    <source>
        <tissue evidence="1">Venom_gland</tissue>
    </source>
</reference>
<proteinExistence type="predicted"/>
<dbReference type="EMBL" id="IACJ01033301">
    <property type="protein sequence ID" value="LAA39883.1"/>
    <property type="molecule type" value="Transcribed_RNA"/>
</dbReference>
<organism evidence="1">
    <name type="scientific">Micrurus corallinus</name>
    <name type="common">Brazilian coral snake</name>
    <dbReference type="NCBI Taxonomy" id="54390"/>
    <lineage>
        <taxon>Eukaryota</taxon>
        <taxon>Metazoa</taxon>
        <taxon>Chordata</taxon>
        <taxon>Craniata</taxon>
        <taxon>Vertebrata</taxon>
        <taxon>Euteleostomi</taxon>
        <taxon>Lepidosauria</taxon>
        <taxon>Squamata</taxon>
        <taxon>Bifurcata</taxon>
        <taxon>Unidentata</taxon>
        <taxon>Episquamata</taxon>
        <taxon>Toxicofera</taxon>
        <taxon>Serpentes</taxon>
        <taxon>Colubroidea</taxon>
        <taxon>Elapidae</taxon>
        <taxon>Elapinae</taxon>
        <taxon>Micrurus</taxon>
    </lineage>
</organism>
<evidence type="ECO:0000313" key="1">
    <source>
        <dbReference type="EMBL" id="LAA39881.1"/>
    </source>
</evidence>
<name>A0A2D4EXB0_MICCO</name>
<dbReference type="EMBL" id="IACJ01033300">
    <property type="protein sequence ID" value="LAA39882.1"/>
    <property type="molecule type" value="Transcribed_RNA"/>
</dbReference>
<sequence length="123" mass="14490">MTVQSWQEKRAPPVLNEGQLLYKKVRVRRKKILRKISKKNKNTYSWSLTYNHLFSNQSYNYTEKVMEVQSSYLQLSEHPYHHMIKISELVFVPVAVSQDYIVRLSQLASVKQSQCGKLDSLNI</sequence>
<accession>A0A2D4EXB0</accession>
<dbReference type="EMBL" id="IACJ01033299">
    <property type="protein sequence ID" value="LAA39881.1"/>
    <property type="molecule type" value="Transcribed_RNA"/>
</dbReference>
<dbReference type="AlphaFoldDB" id="A0A2D4EXB0"/>
<reference evidence="1" key="2">
    <citation type="submission" date="2017-11" db="EMBL/GenBank/DDBJ databases">
        <title>Coralsnake Venomics: Analyses of Venom Gland Transcriptomes and Proteomes of Six Brazilian Taxa.</title>
        <authorList>
            <person name="Aird S.D."/>
            <person name="Jorge da Silva N."/>
            <person name="Qiu L."/>
            <person name="Villar-Briones A."/>
            <person name="Aparecida-Saddi V."/>
            <person name="Campos-Telles M.P."/>
            <person name="Grau M."/>
            <person name="Mikheyev A.S."/>
        </authorList>
    </citation>
    <scope>NUCLEOTIDE SEQUENCE</scope>
    <source>
        <tissue evidence="1">Venom_gland</tissue>
    </source>
</reference>